<proteinExistence type="predicted"/>
<dbReference type="OMA" id="YIRYEAI"/>
<accession>A0A7I4Y569</accession>
<dbReference type="WBParaSite" id="HCON_00045890-00001">
    <property type="protein sequence ID" value="HCON_00045890-00001"/>
    <property type="gene ID" value="HCON_00045890"/>
</dbReference>
<dbReference type="OrthoDB" id="5830452at2759"/>
<dbReference type="AlphaFoldDB" id="A0A7I4Y569"/>
<evidence type="ECO:0000313" key="2">
    <source>
        <dbReference type="Proteomes" id="UP000025227"/>
    </source>
</evidence>
<evidence type="ECO:0000313" key="3">
    <source>
        <dbReference type="WBParaSite" id="HCON_00045890-00001"/>
    </source>
</evidence>
<sequence length="127" mass="14129">MTSRDTEERRRHPLQAVFEKAELFLRTCRGAGDPAAAQEKMVQAVMKEMRGMFSSMTSASTTAHATSAEFLVNSLSARLLELTHDSENYCTFDVWYIRYEAIITQDGATLDEAAKARLFVSKLGATA</sequence>
<name>A0A7I4Y569_HAECO</name>
<feature type="domain" description="DUF7083" evidence="1">
    <location>
        <begin position="72"/>
        <end position="125"/>
    </location>
</feature>
<dbReference type="Proteomes" id="UP000025227">
    <property type="component" value="Unplaced"/>
</dbReference>
<organism evidence="2 3">
    <name type="scientific">Haemonchus contortus</name>
    <name type="common">Barber pole worm</name>
    <dbReference type="NCBI Taxonomy" id="6289"/>
    <lineage>
        <taxon>Eukaryota</taxon>
        <taxon>Metazoa</taxon>
        <taxon>Ecdysozoa</taxon>
        <taxon>Nematoda</taxon>
        <taxon>Chromadorea</taxon>
        <taxon>Rhabditida</taxon>
        <taxon>Rhabditina</taxon>
        <taxon>Rhabditomorpha</taxon>
        <taxon>Strongyloidea</taxon>
        <taxon>Trichostrongylidae</taxon>
        <taxon>Haemonchus</taxon>
    </lineage>
</organism>
<dbReference type="Pfam" id="PF23309">
    <property type="entry name" value="DUF7083"/>
    <property type="match status" value="1"/>
</dbReference>
<evidence type="ECO:0000259" key="1">
    <source>
        <dbReference type="Pfam" id="PF23309"/>
    </source>
</evidence>
<protein>
    <submittedName>
        <fullName evidence="3">S23 ribosomal protein</fullName>
    </submittedName>
</protein>
<reference evidence="3" key="1">
    <citation type="submission" date="2020-12" db="UniProtKB">
        <authorList>
            <consortium name="WormBaseParasite"/>
        </authorList>
    </citation>
    <scope>IDENTIFICATION</scope>
    <source>
        <strain evidence="3">MHco3</strain>
    </source>
</reference>
<keyword evidence="2" id="KW-1185">Reference proteome</keyword>
<dbReference type="InterPro" id="IPR055510">
    <property type="entry name" value="DUF7083"/>
</dbReference>